<reference evidence="2" key="1">
    <citation type="submission" date="2021-03" db="EMBL/GenBank/DDBJ databases">
        <title>Genome of Cognatishimia sp. F0-27.</title>
        <authorList>
            <person name="Ping X."/>
        </authorList>
    </citation>
    <scope>NUCLEOTIDE SEQUENCE [LARGE SCALE GENOMIC DNA]</scope>
    <source>
        <strain evidence="2">E313</strain>
    </source>
</reference>
<dbReference type="GO" id="GO:0032259">
    <property type="term" value="P:methylation"/>
    <property type="evidence" value="ECO:0007669"/>
    <property type="project" value="UniProtKB-KW"/>
</dbReference>
<keyword evidence="1" id="KW-0808">Transferase</keyword>
<organism evidence="1 2">
    <name type="scientific">Winogradskyella immobilis</name>
    <dbReference type="NCBI Taxonomy" id="2816852"/>
    <lineage>
        <taxon>Bacteria</taxon>
        <taxon>Pseudomonadati</taxon>
        <taxon>Bacteroidota</taxon>
        <taxon>Flavobacteriia</taxon>
        <taxon>Flavobacteriales</taxon>
        <taxon>Flavobacteriaceae</taxon>
        <taxon>Winogradskyella</taxon>
    </lineage>
</organism>
<dbReference type="Proteomes" id="UP000778797">
    <property type="component" value="Unassembled WGS sequence"/>
</dbReference>
<dbReference type="Gene3D" id="3.40.50.150">
    <property type="entry name" value="Vaccinia Virus protein VP39"/>
    <property type="match status" value="1"/>
</dbReference>
<name>A0ABS8EL97_9FLAO</name>
<dbReference type="Pfam" id="PF13489">
    <property type="entry name" value="Methyltransf_23"/>
    <property type="match status" value="1"/>
</dbReference>
<dbReference type="InterPro" id="IPR029063">
    <property type="entry name" value="SAM-dependent_MTases_sf"/>
</dbReference>
<dbReference type="PANTHER" id="PTHR43861">
    <property type="entry name" value="TRANS-ACONITATE 2-METHYLTRANSFERASE-RELATED"/>
    <property type="match status" value="1"/>
</dbReference>
<evidence type="ECO:0000313" key="1">
    <source>
        <dbReference type="EMBL" id="MCC1483701.1"/>
    </source>
</evidence>
<dbReference type="RefSeq" id="WP_227476149.1">
    <property type="nucleotide sequence ID" value="NZ_JAFMPT010000003.1"/>
</dbReference>
<reference evidence="2" key="2">
    <citation type="submission" date="2023-07" db="EMBL/GenBank/DDBJ databases">
        <title>Genome of Winogradskyella sp. E313.</title>
        <authorList>
            <person name="Zhou Y."/>
        </authorList>
    </citation>
    <scope>NUCLEOTIDE SEQUENCE [LARGE SCALE GENOMIC DNA]</scope>
    <source>
        <strain evidence="2">E313</strain>
    </source>
</reference>
<gene>
    <name evidence="1" type="ORF">J1C55_03780</name>
</gene>
<dbReference type="EMBL" id="JAFMPT010000003">
    <property type="protein sequence ID" value="MCC1483701.1"/>
    <property type="molecule type" value="Genomic_DNA"/>
</dbReference>
<proteinExistence type="predicted"/>
<sequence>MNTNFETSYHINEKHHFWFKARRSFVKQLLYETSKDSKILDIGCSSGVLIQDLIDCGFNANNIHGIDISERAIERSKVLGIKQTQIMDAQNIKFSHTFDLLIASDCLEHLKNDNQALHNWYNLLNPGGKLIVFVPAYQFLWSRHDEANNHYRRYTKLGLKRKLIASNFIIEKASYWNTLLFLPIALVRLFNKLFLSKAKTNTSTLKTPVGNTLFYSILKLENKLLSKISFPFGVSTFCVVTKPKK</sequence>
<dbReference type="CDD" id="cd02440">
    <property type="entry name" value="AdoMet_MTases"/>
    <property type="match status" value="1"/>
</dbReference>
<comment type="caution">
    <text evidence="1">The sequence shown here is derived from an EMBL/GenBank/DDBJ whole genome shotgun (WGS) entry which is preliminary data.</text>
</comment>
<evidence type="ECO:0000313" key="2">
    <source>
        <dbReference type="Proteomes" id="UP000778797"/>
    </source>
</evidence>
<dbReference type="SUPFAM" id="SSF53335">
    <property type="entry name" value="S-adenosyl-L-methionine-dependent methyltransferases"/>
    <property type="match status" value="1"/>
</dbReference>
<keyword evidence="2" id="KW-1185">Reference proteome</keyword>
<accession>A0ABS8EL97</accession>
<dbReference type="GO" id="GO:0008168">
    <property type="term" value="F:methyltransferase activity"/>
    <property type="evidence" value="ECO:0007669"/>
    <property type="project" value="UniProtKB-KW"/>
</dbReference>
<keyword evidence="1" id="KW-0489">Methyltransferase</keyword>
<protein>
    <submittedName>
        <fullName evidence="1">Class I SAM-dependent methyltransferase</fullName>
    </submittedName>
</protein>